<dbReference type="PANTHER" id="PTHR47260">
    <property type="entry name" value="UPF0644 PROTEIN PB2B4.06"/>
    <property type="match status" value="1"/>
</dbReference>
<name>A0A8E2E5Y8_9PEZI</name>
<evidence type="ECO:0008006" key="4">
    <source>
        <dbReference type="Google" id="ProtNLM"/>
    </source>
</evidence>
<sequence length="350" mass="37218">MPPLRPLSSSCIPIHSIKPFVLPKCNRVLQHRLNSTSGPASAPTPNPSSTPPPRKKPRSLRPLIWATICVAFGLGTGYIARSFAAPPPFPKPGSASDLKGLELLARDNDSLDIVKALRADGYHLHLDTSLDESGKGKVGWRELDVDAVSDIAASRVAARSGIEHSDAVKKDDVGKVTRTLTQQAMAGAGGLGIQRAFWNAATRELIAVVWFGGALSGWPGLVHGGAIATVLDEGLSRVVAGPDASLDTIPSPSSLTLTYRRPTQANRFYVLRASFSTAPTLPSETAPPMPSETPSAMSWLPPWKDLTKKPVPPVPEPNVEVFGTIEDLDGKMCVRAKATFPASAVRTPRP</sequence>
<reference evidence="2 3" key="1">
    <citation type="journal article" date="2016" name="Nat. Commun.">
        <title>Ectomycorrhizal ecology is imprinted in the genome of the dominant symbiotic fungus Cenococcum geophilum.</title>
        <authorList>
            <consortium name="DOE Joint Genome Institute"/>
            <person name="Peter M."/>
            <person name="Kohler A."/>
            <person name="Ohm R.A."/>
            <person name="Kuo A."/>
            <person name="Krutzmann J."/>
            <person name="Morin E."/>
            <person name="Arend M."/>
            <person name="Barry K.W."/>
            <person name="Binder M."/>
            <person name="Choi C."/>
            <person name="Clum A."/>
            <person name="Copeland A."/>
            <person name="Grisel N."/>
            <person name="Haridas S."/>
            <person name="Kipfer T."/>
            <person name="LaButti K."/>
            <person name="Lindquist E."/>
            <person name="Lipzen A."/>
            <person name="Maire R."/>
            <person name="Meier B."/>
            <person name="Mihaltcheva S."/>
            <person name="Molinier V."/>
            <person name="Murat C."/>
            <person name="Poggeler S."/>
            <person name="Quandt C.A."/>
            <person name="Sperisen C."/>
            <person name="Tritt A."/>
            <person name="Tisserant E."/>
            <person name="Crous P.W."/>
            <person name="Henrissat B."/>
            <person name="Nehls U."/>
            <person name="Egli S."/>
            <person name="Spatafora J.W."/>
            <person name="Grigoriev I.V."/>
            <person name="Martin F.M."/>
        </authorList>
    </citation>
    <scope>NUCLEOTIDE SEQUENCE [LARGE SCALE GENOMIC DNA]</scope>
    <source>
        <strain evidence="2 3">CBS 459.81</strain>
    </source>
</reference>
<feature type="compositionally biased region" description="Pro residues" evidence="1">
    <location>
        <begin position="42"/>
        <end position="52"/>
    </location>
</feature>
<dbReference type="AlphaFoldDB" id="A0A8E2E5Y8"/>
<evidence type="ECO:0000313" key="2">
    <source>
        <dbReference type="EMBL" id="OCK78006.1"/>
    </source>
</evidence>
<dbReference type="PANTHER" id="PTHR47260:SF1">
    <property type="entry name" value="UPF0644 PROTEIN PB2B4.06"/>
    <property type="match status" value="1"/>
</dbReference>
<dbReference type="Gene3D" id="3.10.129.10">
    <property type="entry name" value="Hotdog Thioesterase"/>
    <property type="match status" value="1"/>
</dbReference>
<keyword evidence="3" id="KW-1185">Reference proteome</keyword>
<evidence type="ECO:0000313" key="3">
    <source>
        <dbReference type="Proteomes" id="UP000250266"/>
    </source>
</evidence>
<dbReference type="InterPro" id="IPR052061">
    <property type="entry name" value="PTE-AB_protein"/>
</dbReference>
<dbReference type="OrthoDB" id="506431at2759"/>
<feature type="region of interest" description="Disordered" evidence="1">
    <location>
        <begin position="34"/>
        <end position="58"/>
    </location>
</feature>
<dbReference type="SUPFAM" id="SSF54637">
    <property type="entry name" value="Thioesterase/thiol ester dehydrase-isomerase"/>
    <property type="match status" value="1"/>
</dbReference>
<organism evidence="2 3">
    <name type="scientific">Lepidopterella palustris CBS 459.81</name>
    <dbReference type="NCBI Taxonomy" id="1314670"/>
    <lineage>
        <taxon>Eukaryota</taxon>
        <taxon>Fungi</taxon>
        <taxon>Dikarya</taxon>
        <taxon>Ascomycota</taxon>
        <taxon>Pezizomycotina</taxon>
        <taxon>Dothideomycetes</taxon>
        <taxon>Pleosporomycetidae</taxon>
        <taxon>Mytilinidiales</taxon>
        <taxon>Argynnaceae</taxon>
        <taxon>Lepidopterella</taxon>
    </lineage>
</organism>
<dbReference type="Proteomes" id="UP000250266">
    <property type="component" value="Unassembled WGS sequence"/>
</dbReference>
<proteinExistence type="predicted"/>
<protein>
    <recommendedName>
        <fullName evidence="4">Thioesterase domain-containing protein</fullName>
    </recommendedName>
</protein>
<accession>A0A8E2E5Y8</accession>
<evidence type="ECO:0000256" key="1">
    <source>
        <dbReference type="SAM" id="MobiDB-lite"/>
    </source>
</evidence>
<dbReference type="InterPro" id="IPR029069">
    <property type="entry name" value="HotDog_dom_sf"/>
</dbReference>
<dbReference type="EMBL" id="KV745086">
    <property type="protein sequence ID" value="OCK78006.1"/>
    <property type="molecule type" value="Genomic_DNA"/>
</dbReference>
<gene>
    <name evidence="2" type="ORF">K432DRAFT_406818</name>
</gene>